<dbReference type="EMBL" id="MJVJ01000086">
    <property type="protein sequence ID" value="OEV47153.1"/>
    <property type="molecule type" value="Genomic_DNA"/>
</dbReference>
<organism evidence="1 2">
    <name type="scientific">Campylobacter jejuni</name>
    <dbReference type="NCBI Taxonomy" id="197"/>
    <lineage>
        <taxon>Bacteria</taxon>
        <taxon>Pseudomonadati</taxon>
        <taxon>Campylobacterota</taxon>
        <taxon>Epsilonproteobacteria</taxon>
        <taxon>Campylobacterales</taxon>
        <taxon>Campylobacteraceae</taxon>
        <taxon>Campylobacter</taxon>
    </lineage>
</organism>
<dbReference type="AlphaFoldDB" id="A0AB36G1I0"/>
<gene>
    <name evidence="1" type="ORF">AJY60_05355</name>
</gene>
<evidence type="ECO:0000313" key="2">
    <source>
        <dbReference type="Proteomes" id="UP000865560"/>
    </source>
</evidence>
<comment type="caution">
    <text evidence="1">The sequence shown here is derived from an EMBL/GenBank/DDBJ whole genome shotgun (WGS) entry which is preliminary data.</text>
</comment>
<proteinExistence type="predicted"/>
<reference evidence="1 2" key="1">
    <citation type="submission" date="2016-09" db="EMBL/GenBank/DDBJ databases">
        <title>Campylobacter from American crows.</title>
        <authorList>
            <person name="Weis A.M."/>
            <person name="Weimer B.C."/>
            <person name="Townsend A.K."/>
            <person name="Taff C."/>
        </authorList>
    </citation>
    <scope>NUCLEOTIDE SEQUENCE [LARGE SCALE GENOMIC DNA]</scope>
    <source>
        <strain evidence="1 2">BCW_3791</strain>
    </source>
</reference>
<protein>
    <submittedName>
        <fullName evidence="1">Uncharacterized protein</fullName>
    </submittedName>
</protein>
<accession>A0AB36G1I0</accession>
<dbReference type="Proteomes" id="UP000865560">
    <property type="component" value="Unassembled WGS sequence"/>
</dbReference>
<evidence type="ECO:0000313" key="1">
    <source>
        <dbReference type="EMBL" id="OEV47153.1"/>
    </source>
</evidence>
<sequence>MWIEWFKDSYKYIFDLHFSSVEKESRGSNLIQLKVSDKLKNELQKKADEVGVPLTTYIYHLLIERIEKI</sequence>
<name>A0AB36G1I0_CAMJU</name>